<dbReference type="RefSeq" id="WP_095608428.1">
    <property type="nucleotide sequence ID" value="NZ_LMVN01000011.1"/>
</dbReference>
<organism evidence="1 3">
    <name type="scientific">Methanosphaera cuniculi</name>
    <dbReference type="NCBI Taxonomy" id="1077256"/>
    <lineage>
        <taxon>Archaea</taxon>
        <taxon>Methanobacteriati</taxon>
        <taxon>Methanobacteriota</taxon>
        <taxon>Methanomada group</taxon>
        <taxon>Methanobacteria</taxon>
        <taxon>Methanobacteriales</taxon>
        <taxon>Methanobacteriaceae</taxon>
        <taxon>Methanosphaera</taxon>
    </lineage>
</organism>
<gene>
    <name evidence="1" type="ORF">ASJ82_07660</name>
    <name evidence="2" type="ORF">MSCUN_10700</name>
</gene>
<dbReference type="Proteomes" id="UP000217528">
    <property type="component" value="Unassembled WGS sequence"/>
</dbReference>
<sequence>MNKKLYTVLLISIITLLSISSASAWLFGDNEDVKTINFTGNETMVMYGTDTPAGENNEYPLSITKDKESYYMNMYEFEDLITISSNVKKEYNLWLHDKKGVNEFDFEGQPFVAEYKTNQTVGANNNANVITKIMYPNGTEIKYESK</sequence>
<evidence type="ECO:0000313" key="1">
    <source>
        <dbReference type="EMBL" id="PAV07544.1"/>
    </source>
</evidence>
<dbReference type="Proteomes" id="UP000246004">
    <property type="component" value="Unassembled WGS sequence"/>
</dbReference>
<evidence type="ECO:0000313" key="3">
    <source>
        <dbReference type="Proteomes" id="UP000217528"/>
    </source>
</evidence>
<reference evidence="2 4" key="1">
    <citation type="submission" date="2016-04" db="EMBL/GenBank/DDBJ databases">
        <title>Genome sequence of Methanosphaera cuniculi DSM 4103.</title>
        <authorList>
            <person name="Poehlein A."/>
            <person name="Seedorf H."/>
            <person name="Daniel R."/>
        </authorList>
    </citation>
    <scope>NUCLEOTIDE SEQUENCE [LARGE SCALE GENOMIC DNA]</scope>
    <source>
        <strain evidence="2 4">DSM 4103</strain>
    </source>
</reference>
<evidence type="ECO:0000313" key="4">
    <source>
        <dbReference type="Proteomes" id="UP000246004"/>
    </source>
</evidence>
<name>A0A2A2HE54_9EURY</name>
<accession>A0A2A2HE54</accession>
<comment type="caution">
    <text evidence="1">The sequence shown here is derived from an EMBL/GenBank/DDBJ whole genome shotgun (WGS) entry which is preliminary data.</text>
</comment>
<proteinExistence type="predicted"/>
<dbReference type="EMBL" id="LMVN01000011">
    <property type="protein sequence ID" value="PAV07544.1"/>
    <property type="molecule type" value="Genomic_DNA"/>
</dbReference>
<dbReference type="EMBL" id="LWMS01000031">
    <property type="protein sequence ID" value="PWL08139.1"/>
    <property type="molecule type" value="Genomic_DNA"/>
</dbReference>
<dbReference type="AlphaFoldDB" id="A0A2A2HE54"/>
<reference evidence="1 3" key="2">
    <citation type="journal article" date="2017" name="BMC Genomics">
        <title>Genomic analysis of methanogenic archaea reveals a shift towards energy conservation.</title>
        <authorList>
            <person name="Gilmore S.P."/>
            <person name="Henske J.K."/>
            <person name="Sexton J.A."/>
            <person name="Solomon K.V."/>
            <person name="Seppala S."/>
            <person name="Yoo J.I."/>
            <person name="Huyett L.M."/>
            <person name="Pressman A."/>
            <person name="Cogan J.Z."/>
            <person name="Kivenson V."/>
            <person name="Peng X."/>
            <person name="Tan Y."/>
            <person name="Valentine D.L."/>
            <person name="O'Malley M.A."/>
        </authorList>
    </citation>
    <scope>NUCLEOTIDE SEQUENCE [LARGE SCALE GENOMIC DNA]</scope>
    <source>
        <strain evidence="1 3">1R-7</strain>
    </source>
</reference>
<keyword evidence="3" id="KW-1185">Reference proteome</keyword>
<protein>
    <submittedName>
        <fullName evidence="1">Uncharacterized protein</fullName>
    </submittedName>
</protein>
<evidence type="ECO:0000313" key="2">
    <source>
        <dbReference type="EMBL" id="PWL08139.1"/>
    </source>
</evidence>